<proteinExistence type="predicted"/>
<gene>
    <name evidence="1" type="ORF">METZ01_LOCUS424847</name>
</gene>
<protein>
    <submittedName>
        <fullName evidence="1">Uncharacterized protein</fullName>
    </submittedName>
</protein>
<evidence type="ECO:0000313" key="1">
    <source>
        <dbReference type="EMBL" id="SVD71993.1"/>
    </source>
</evidence>
<dbReference type="EMBL" id="UINC01168786">
    <property type="protein sequence ID" value="SVD71993.1"/>
    <property type="molecule type" value="Genomic_DNA"/>
</dbReference>
<sequence>MISFTPWVDMWADRWCMATTFE</sequence>
<name>A0A382XM09_9ZZZZ</name>
<accession>A0A382XM09</accession>
<dbReference type="AlphaFoldDB" id="A0A382XM09"/>
<organism evidence="1">
    <name type="scientific">marine metagenome</name>
    <dbReference type="NCBI Taxonomy" id="408172"/>
    <lineage>
        <taxon>unclassified sequences</taxon>
        <taxon>metagenomes</taxon>
        <taxon>ecological metagenomes</taxon>
    </lineage>
</organism>
<reference evidence="1" key="1">
    <citation type="submission" date="2018-05" db="EMBL/GenBank/DDBJ databases">
        <authorList>
            <person name="Lanie J.A."/>
            <person name="Ng W.-L."/>
            <person name="Kazmierczak K.M."/>
            <person name="Andrzejewski T.M."/>
            <person name="Davidsen T.M."/>
            <person name="Wayne K.J."/>
            <person name="Tettelin H."/>
            <person name="Glass J.I."/>
            <person name="Rusch D."/>
            <person name="Podicherti R."/>
            <person name="Tsui H.-C.T."/>
            <person name="Winkler M.E."/>
        </authorList>
    </citation>
    <scope>NUCLEOTIDE SEQUENCE</scope>
</reference>